<protein>
    <recommendedName>
        <fullName evidence="2">CSC1/OSCA1-like N-terminal transmembrane domain-containing protein</fullName>
    </recommendedName>
</protein>
<gene>
    <name evidence="3" type="ORF">TRITD_1Av1G005870</name>
</gene>
<evidence type="ECO:0000313" key="4">
    <source>
        <dbReference type="Proteomes" id="UP000324705"/>
    </source>
</evidence>
<dbReference type="Gramene" id="TRITD1Av1G005870.15">
    <property type="protein sequence ID" value="TRITD1Av1G005870.15"/>
    <property type="gene ID" value="TRITD1Av1G005870"/>
</dbReference>
<dbReference type="EMBL" id="LT934111">
    <property type="protein sequence ID" value="VAH00611.1"/>
    <property type="molecule type" value="Genomic_DNA"/>
</dbReference>
<reference evidence="3 4" key="1">
    <citation type="submission" date="2017-09" db="EMBL/GenBank/DDBJ databases">
        <authorList>
            <consortium name="International Durum Wheat Genome Sequencing Consortium (IDWGSC)"/>
            <person name="Milanesi L."/>
        </authorList>
    </citation>
    <scope>NUCLEOTIDE SEQUENCE [LARGE SCALE GENOMIC DNA]</scope>
    <source>
        <strain evidence="4">cv. Svevo</strain>
    </source>
</reference>
<name>A0A9R0PMY7_TRITD</name>
<proteinExistence type="predicted"/>
<evidence type="ECO:0000256" key="1">
    <source>
        <dbReference type="SAM" id="Phobius"/>
    </source>
</evidence>
<sequence>MATIKDIGVGAAFNIVTATIFLLIFAFLRLQPINDRIFFPKWYLKGMRDSPSSAGAAVTKYVNLNVRSYLKFLSWMPAALKMPEEELIEHAGLDSVVYLRIYLTGLKIFVPITILAFAVLVPVNWTNDTLDDLKVVHSDIDNLSISNIPHGSKRFIAHLVMAYVFTFWTCYVLKNEYERVATMRLRFLASEKRRPDQFTVLVRNIPPDPDESVSELVEHFFLVNHPDHYLKHQVITKFWNISHLKNHLQVQM</sequence>
<dbReference type="PANTHER" id="PTHR13018">
    <property type="entry name" value="PROBABLE MEMBRANE PROTEIN DUF221-RELATED"/>
    <property type="match status" value="1"/>
</dbReference>
<keyword evidence="4" id="KW-1185">Reference proteome</keyword>
<dbReference type="Pfam" id="PF13967">
    <property type="entry name" value="RSN1_TM"/>
    <property type="match status" value="1"/>
</dbReference>
<dbReference type="InterPro" id="IPR045122">
    <property type="entry name" value="Csc1-like"/>
</dbReference>
<organism evidence="3 4">
    <name type="scientific">Triticum turgidum subsp. durum</name>
    <name type="common">Durum wheat</name>
    <name type="synonym">Triticum durum</name>
    <dbReference type="NCBI Taxonomy" id="4567"/>
    <lineage>
        <taxon>Eukaryota</taxon>
        <taxon>Viridiplantae</taxon>
        <taxon>Streptophyta</taxon>
        <taxon>Embryophyta</taxon>
        <taxon>Tracheophyta</taxon>
        <taxon>Spermatophyta</taxon>
        <taxon>Magnoliopsida</taxon>
        <taxon>Liliopsida</taxon>
        <taxon>Poales</taxon>
        <taxon>Poaceae</taxon>
        <taxon>BOP clade</taxon>
        <taxon>Pooideae</taxon>
        <taxon>Triticodae</taxon>
        <taxon>Triticeae</taxon>
        <taxon>Triticinae</taxon>
        <taxon>Triticum</taxon>
    </lineage>
</organism>
<feature type="transmembrane region" description="Helical" evidence="1">
    <location>
        <begin position="108"/>
        <end position="125"/>
    </location>
</feature>
<feature type="transmembrane region" description="Helical" evidence="1">
    <location>
        <begin position="12"/>
        <end position="30"/>
    </location>
</feature>
<keyword evidence="1" id="KW-0472">Membrane</keyword>
<keyword evidence="1" id="KW-1133">Transmembrane helix</keyword>
<dbReference type="AlphaFoldDB" id="A0A9R0PMY7"/>
<accession>A0A9R0PMY7</accession>
<feature type="domain" description="CSC1/OSCA1-like N-terminal transmembrane" evidence="2">
    <location>
        <begin position="9"/>
        <end position="175"/>
    </location>
</feature>
<feature type="transmembrane region" description="Helical" evidence="1">
    <location>
        <begin position="155"/>
        <end position="173"/>
    </location>
</feature>
<dbReference type="PANTHER" id="PTHR13018:SF48">
    <property type="entry name" value="OS05G0594700 PROTEIN"/>
    <property type="match status" value="1"/>
</dbReference>
<evidence type="ECO:0000313" key="3">
    <source>
        <dbReference type="EMBL" id="VAH00611.1"/>
    </source>
</evidence>
<keyword evidence="1" id="KW-0812">Transmembrane</keyword>
<dbReference type="GO" id="GO:0005886">
    <property type="term" value="C:plasma membrane"/>
    <property type="evidence" value="ECO:0007669"/>
    <property type="project" value="TreeGrafter"/>
</dbReference>
<dbReference type="InterPro" id="IPR032880">
    <property type="entry name" value="CSC1/OSCA1-like_N"/>
</dbReference>
<evidence type="ECO:0000259" key="2">
    <source>
        <dbReference type="Pfam" id="PF13967"/>
    </source>
</evidence>
<dbReference type="GO" id="GO:0005227">
    <property type="term" value="F:calcium-activated cation channel activity"/>
    <property type="evidence" value="ECO:0007669"/>
    <property type="project" value="InterPro"/>
</dbReference>
<dbReference type="Proteomes" id="UP000324705">
    <property type="component" value="Chromosome 1A"/>
</dbReference>